<dbReference type="AlphaFoldDB" id="A0A0U9HRK3"/>
<feature type="region of interest" description="Disordered" evidence="1">
    <location>
        <begin position="176"/>
        <end position="384"/>
    </location>
</feature>
<sequence length="384" mass="41256">MTSFFKRVLDAYRILTGKDDAVQKGIMQLQKEIAQREARRAVQQAALEKQILEELRQSSEALKTIKDGYIAQEEEIARFAAALGESAQAQMAAQAEAEAQMFLETARRSGIQLEAPPPFSEFVKRANLGLASGEAVTTMLGDMRRSQGSEGTYGEAGRAGVEQAGIVDAVLGAEDDKVEQGAEQSAGHDARQSGIQDRAGDPEKEVTELGGIQNGAREGEHAATVEVEVNELPAERAQRNGTRGRERQAGSKGSTPWEEAVESDEANVEKSREEIASFIELPSQPSSNPEAVAGSLGVVLAPAHGPAPNIAHEDEQALPPLESEVTRSVSDIEVESRSGKPKSGEITRKRNGKKSDEVEAKIEKGSQAPKTRKKRAPGKKKAEL</sequence>
<feature type="compositionally biased region" description="Basic and acidic residues" evidence="1">
    <location>
        <begin position="198"/>
        <end position="207"/>
    </location>
</feature>
<feature type="compositionally biased region" description="Basic and acidic residues" evidence="1">
    <location>
        <begin position="334"/>
        <end position="364"/>
    </location>
</feature>
<feature type="compositionally biased region" description="Basic and acidic residues" evidence="1">
    <location>
        <begin position="233"/>
        <end position="249"/>
    </location>
</feature>
<reference evidence="2 3" key="1">
    <citation type="journal article" date="2014" name="Nat. Commun.">
        <title>Klebsormidium flaccidum genome reveals primary factors for plant terrestrial adaptation.</title>
        <authorList>
            <person name="Hori K."/>
            <person name="Maruyama F."/>
            <person name="Fujisawa T."/>
            <person name="Togashi T."/>
            <person name="Yamamoto N."/>
            <person name="Seo M."/>
            <person name="Sato S."/>
            <person name="Yamada T."/>
            <person name="Mori H."/>
            <person name="Tajima N."/>
            <person name="Moriyama T."/>
            <person name="Ikeuchi M."/>
            <person name="Watanabe M."/>
            <person name="Wada H."/>
            <person name="Kobayashi K."/>
            <person name="Saito M."/>
            <person name="Masuda T."/>
            <person name="Sasaki-Sekimoto Y."/>
            <person name="Mashiguchi K."/>
            <person name="Awai K."/>
            <person name="Shimojima M."/>
            <person name="Masuda S."/>
            <person name="Iwai M."/>
            <person name="Nobusawa T."/>
            <person name="Narise T."/>
            <person name="Kondo S."/>
            <person name="Saito H."/>
            <person name="Sato R."/>
            <person name="Murakawa M."/>
            <person name="Ihara Y."/>
            <person name="Oshima-Yamada Y."/>
            <person name="Ohtaka K."/>
            <person name="Satoh M."/>
            <person name="Sonobe K."/>
            <person name="Ishii M."/>
            <person name="Ohtani R."/>
            <person name="Kanamori-Sato M."/>
            <person name="Honoki R."/>
            <person name="Miyazaki D."/>
            <person name="Mochizuki H."/>
            <person name="Umetsu J."/>
            <person name="Higashi K."/>
            <person name="Shibata D."/>
            <person name="Kamiya Y."/>
            <person name="Sato N."/>
            <person name="Nakamura Y."/>
            <person name="Tabata S."/>
            <person name="Ida S."/>
            <person name="Kurokawa K."/>
            <person name="Ohta H."/>
        </authorList>
    </citation>
    <scope>NUCLEOTIDE SEQUENCE [LARGE SCALE GENOMIC DNA]</scope>
    <source>
        <strain evidence="2 3">NIES-2285</strain>
    </source>
</reference>
<feature type="compositionally biased region" description="Basic and acidic residues" evidence="1">
    <location>
        <begin position="176"/>
        <end position="191"/>
    </location>
</feature>
<evidence type="ECO:0000313" key="2">
    <source>
        <dbReference type="EMBL" id="GAQ83020.1"/>
    </source>
</evidence>
<dbReference type="Proteomes" id="UP000054558">
    <property type="component" value="Unassembled WGS sequence"/>
</dbReference>
<name>A0A0U9HRK3_KLENI</name>
<evidence type="ECO:0000256" key="1">
    <source>
        <dbReference type="SAM" id="MobiDB-lite"/>
    </source>
</evidence>
<evidence type="ECO:0000313" key="3">
    <source>
        <dbReference type="Proteomes" id="UP000054558"/>
    </source>
</evidence>
<accession>A0A0U9HRK3</accession>
<feature type="compositionally biased region" description="Basic residues" evidence="1">
    <location>
        <begin position="370"/>
        <end position="384"/>
    </location>
</feature>
<gene>
    <name evidence="2" type="ORF">KFL_001330020</name>
</gene>
<dbReference type="EMBL" id="DF237082">
    <property type="protein sequence ID" value="GAQ83020.1"/>
    <property type="molecule type" value="Genomic_DNA"/>
</dbReference>
<protein>
    <submittedName>
        <fullName evidence="2">Uncharacterized protein</fullName>
    </submittedName>
</protein>
<organism evidence="2 3">
    <name type="scientific">Klebsormidium nitens</name>
    <name type="common">Green alga</name>
    <name type="synonym">Ulothrix nitens</name>
    <dbReference type="NCBI Taxonomy" id="105231"/>
    <lineage>
        <taxon>Eukaryota</taxon>
        <taxon>Viridiplantae</taxon>
        <taxon>Streptophyta</taxon>
        <taxon>Klebsormidiophyceae</taxon>
        <taxon>Klebsormidiales</taxon>
        <taxon>Klebsormidiaceae</taxon>
        <taxon>Klebsormidium</taxon>
    </lineage>
</organism>
<proteinExistence type="predicted"/>
<keyword evidence="3" id="KW-1185">Reference proteome</keyword>